<organism evidence="2 3">
    <name type="scientific">Emiliania huxleyi (strain CCMP1516)</name>
    <dbReference type="NCBI Taxonomy" id="280463"/>
    <lineage>
        <taxon>Eukaryota</taxon>
        <taxon>Haptista</taxon>
        <taxon>Haptophyta</taxon>
        <taxon>Prymnesiophyceae</taxon>
        <taxon>Isochrysidales</taxon>
        <taxon>Noelaerhabdaceae</taxon>
        <taxon>Emiliania</taxon>
    </lineage>
</organism>
<dbReference type="RefSeq" id="XP_005775089.1">
    <property type="nucleotide sequence ID" value="XM_005775032.1"/>
</dbReference>
<evidence type="ECO:0000313" key="3">
    <source>
        <dbReference type="Proteomes" id="UP000013827"/>
    </source>
</evidence>
<evidence type="ECO:0008006" key="4">
    <source>
        <dbReference type="Google" id="ProtNLM"/>
    </source>
</evidence>
<feature type="region of interest" description="Disordered" evidence="1">
    <location>
        <begin position="175"/>
        <end position="204"/>
    </location>
</feature>
<reference evidence="3" key="1">
    <citation type="journal article" date="2013" name="Nature">
        <title>Pan genome of the phytoplankton Emiliania underpins its global distribution.</title>
        <authorList>
            <person name="Read B.A."/>
            <person name="Kegel J."/>
            <person name="Klute M.J."/>
            <person name="Kuo A."/>
            <person name="Lefebvre S.C."/>
            <person name="Maumus F."/>
            <person name="Mayer C."/>
            <person name="Miller J."/>
            <person name="Monier A."/>
            <person name="Salamov A."/>
            <person name="Young J."/>
            <person name="Aguilar M."/>
            <person name="Claverie J.M."/>
            <person name="Frickenhaus S."/>
            <person name="Gonzalez K."/>
            <person name="Herman E.K."/>
            <person name="Lin Y.C."/>
            <person name="Napier J."/>
            <person name="Ogata H."/>
            <person name="Sarno A.F."/>
            <person name="Shmutz J."/>
            <person name="Schroeder D."/>
            <person name="de Vargas C."/>
            <person name="Verret F."/>
            <person name="von Dassow P."/>
            <person name="Valentin K."/>
            <person name="Van de Peer Y."/>
            <person name="Wheeler G."/>
            <person name="Dacks J.B."/>
            <person name="Delwiche C.F."/>
            <person name="Dyhrman S.T."/>
            <person name="Glockner G."/>
            <person name="John U."/>
            <person name="Richards T."/>
            <person name="Worden A.Z."/>
            <person name="Zhang X."/>
            <person name="Grigoriev I.V."/>
            <person name="Allen A.E."/>
            <person name="Bidle K."/>
            <person name="Borodovsky M."/>
            <person name="Bowler C."/>
            <person name="Brownlee C."/>
            <person name="Cock J.M."/>
            <person name="Elias M."/>
            <person name="Gladyshev V.N."/>
            <person name="Groth M."/>
            <person name="Guda C."/>
            <person name="Hadaegh A."/>
            <person name="Iglesias-Rodriguez M.D."/>
            <person name="Jenkins J."/>
            <person name="Jones B.M."/>
            <person name="Lawson T."/>
            <person name="Leese F."/>
            <person name="Lindquist E."/>
            <person name="Lobanov A."/>
            <person name="Lomsadze A."/>
            <person name="Malik S.B."/>
            <person name="Marsh M.E."/>
            <person name="Mackinder L."/>
            <person name="Mock T."/>
            <person name="Mueller-Roeber B."/>
            <person name="Pagarete A."/>
            <person name="Parker M."/>
            <person name="Probert I."/>
            <person name="Quesneville H."/>
            <person name="Raines C."/>
            <person name="Rensing S.A."/>
            <person name="Riano-Pachon D.M."/>
            <person name="Richier S."/>
            <person name="Rokitta S."/>
            <person name="Shiraiwa Y."/>
            <person name="Soanes D.M."/>
            <person name="van der Giezen M."/>
            <person name="Wahlund T.M."/>
            <person name="Williams B."/>
            <person name="Wilson W."/>
            <person name="Wolfe G."/>
            <person name="Wurch L.L."/>
        </authorList>
    </citation>
    <scope>NUCLEOTIDE SEQUENCE</scope>
</reference>
<accession>A0A0D3JGM5</accession>
<protein>
    <recommendedName>
        <fullName evidence="4">J domain-containing protein</fullName>
    </recommendedName>
</protein>
<dbReference type="Proteomes" id="UP000013827">
    <property type="component" value="Unassembled WGS sequence"/>
</dbReference>
<dbReference type="AlphaFoldDB" id="A0A0D3JGM5"/>
<evidence type="ECO:0000256" key="1">
    <source>
        <dbReference type="SAM" id="MobiDB-lite"/>
    </source>
</evidence>
<reference evidence="2" key="2">
    <citation type="submission" date="2024-10" db="UniProtKB">
        <authorList>
            <consortium name="EnsemblProtists"/>
        </authorList>
    </citation>
    <scope>IDENTIFICATION</scope>
</reference>
<dbReference type="KEGG" id="ehx:EMIHUDRAFT_458098"/>
<dbReference type="GeneID" id="17268204"/>
<sequence length="204" mass="21987">MWLVLAASSLTPPRAWRLPPSALRAGSAAVCEADGGGGGGEQNARSIPPPLPASTDPFVLLGLDHSSAGDIAAIKSAYHRLTKARLLVTASTPSRLRQRIHDDFSRAMAVRRAERAEGRHEALRAVQDAVAAEVAGLRAELAAAKEEVRQAAEARAAHEASRTALREEHAALLAEHAAQEEELNRPWYQQDPRPDRRIGRRRGG</sequence>
<keyword evidence="3" id="KW-1185">Reference proteome</keyword>
<feature type="region of interest" description="Disordered" evidence="1">
    <location>
        <begin position="30"/>
        <end position="51"/>
    </location>
</feature>
<name>A0A0D3JGM5_EMIH1</name>
<dbReference type="PaxDb" id="2903-EOD22660"/>
<evidence type="ECO:0000313" key="2">
    <source>
        <dbReference type="EnsemblProtists" id="EOD22660"/>
    </source>
</evidence>
<dbReference type="HOGENOM" id="CLU_1345362_0_0_1"/>
<proteinExistence type="predicted"/>
<dbReference type="EnsemblProtists" id="EOD22660">
    <property type="protein sequence ID" value="EOD22660"/>
    <property type="gene ID" value="EMIHUDRAFT_458098"/>
</dbReference>